<comment type="subcellular location">
    <subcellularLocation>
        <location evidence="1 9">Cytoplasm</location>
    </subcellularLocation>
</comment>
<dbReference type="RefSeq" id="WP_181740183.1">
    <property type="nucleotide sequence ID" value="NZ_JACEOL010000030.1"/>
</dbReference>
<evidence type="ECO:0000256" key="7">
    <source>
        <dbReference type="ARBA" id="ARBA00023159"/>
    </source>
</evidence>
<accession>A0A7W2ASI1</accession>
<evidence type="ECO:0000256" key="1">
    <source>
        <dbReference type="ARBA" id="ARBA00004496"/>
    </source>
</evidence>
<dbReference type="PROSITE" id="PS50110">
    <property type="entry name" value="RESPONSE_REGULATORY"/>
    <property type="match status" value="1"/>
</dbReference>
<sequence>MIRVLIVDDDPMVAEINHRYLMSMSGFSCTGIARNRAEAMALLEKEKIDLVLLDIHMPGENGFSFLKEIRQQERQVDAIVISAANDIENIKKALRLGVVDYLIKPFEFKRLKFSLNQYKKEKELLGRHRVLSQDELDRFLFQQKEIKARAELPKGLAVKTLQSVVDGILALGNMEFTAEELAREIGLTRVSVSKYLKFLSEIGFVSVQLSYGTVGRPLSRYSLNQKNKDRVAPFL</sequence>
<keyword evidence="3 10" id="KW-0597">Phosphoprotein</keyword>
<dbReference type="PANTHER" id="PTHR45526:SF1">
    <property type="entry name" value="TRANSCRIPTIONAL REGULATORY PROTEIN DCUR-RELATED"/>
    <property type="match status" value="1"/>
</dbReference>
<dbReference type="InterPro" id="IPR036388">
    <property type="entry name" value="WH-like_DNA-bd_sf"/>
</dbReference>
<reference evidence="12 13" key="1">
    <citation type="submission" date="2020-07" db="EMBL/GenBank/DDBJ databases">
        <title>Thermoactinomyces phylogeny.</title>
        <authorList>
            <person name="Dunlap C."/>
        </authorList>
    </citation>
    <scope>NUCLEOTIDE SEQUENCE [LARGE SCALE GENOMIC DNA]</scope>
    <source>
        <strain evidence="12 13">AMNI-1</strain>
    </source>
</reference>
<evidence type="ECO:0000256" key="5">
    <source>
        <dbReference type="ARBA" id="ARBA00023015"/>
    </source>
</evidence>
<evidence type="ECO:0000256" key="2">
    <source>
        <dbReference type="ARBA" id="ARBA00022490"/>
    </source>
</evidence>
<name>A0A7W2ASI1_9BACL</name>
<comment type="caution">
    <text evidence="12">The sequence shown here is derived from an EMBL/GenBank/DDBJ whole genome shotgun (WGS) entry which is preliminary data.</text>
</comment>
<evidence type="ECO:0000256" key="10">
    <source>
        <dbReference type="PROSITE-ProRule" id="PRU00169"/>
    </source>
</evidence>
<dbReference type="InterPro" id="IPR011006">
    <property type="entry name" value="CheY-like_superfamily"/>
</dbReference>
<keyword evidence="8 9" id="KW-0804">Transcription</keyword>
<evidence type="ECO:0000256" key="8">
    <source>
        <dbReference type="ARBA" id="ARBA00023163"/>
    </source>
</evidence>
<protein>
    <recommendedName>
        <fullName evidence="9">Transcriptional regulatory protein</fullName>
    </recommendedName>
</protein>
<evidence type="ECO:0000256" key="6">
    <source>
        <dbReference type="ARBA" id="ARBA00023125"/>
    </source>
</evidence>
<dbReference type="SUPFAM" id="SSF46785">
    <property type="entry name" value="Winged helix' DNA-binding domain"/>
    <property type="match status" value="1"/>
</dbReference>
<dbReference type="InterPro" id="IPR036390">
    <property type="entry name" value="WH_DNA-bd_sf"/>
</dbReference>
<keyword evidence="7 9" id="KW-0010">Activator</keyword>
<dbReference type="InterPro" id="IPR024187">
    <property type="entry name" value="Sig_transdc_resp-reg_cit/mal"/>
</dbReference>
<dbReference type="InterPro" id="IPR001789">
    <property type="entry name" value="Sig_transdc_resp-reg_receiver"/>
</dbReference>
<keyword evidence="13" id="KW-1185">Reference proteome</keyword>
<dbReference type="SUPFAM" id="SSF52172">
    <property type="entry name" value="CheY-like"/>
    <property type="match status" value="1"/>
</dbReference>
<evidence type="ECO:0000256" key="3">
    <source>
        <dbReference type="ARBA" id="ARBA00022553"/>
    </source>
</evidence>
<feature type="domain" description="Response regulatory" evidence="11">
    <location>
        <begin position="3"/>
        <end position="119"/>
    </location>
</feature>
<evidence type="ECO:0000256" key="9">
    <source>
        <dbReference type="PIRNR" id="PIRNR006171"/>
    </source>
</evidence>
<gene>
    <name evidence="12" type="ORF">H2C83_09250</name>
</gene>
<feature type="modified residue" description="4-aspartylphosphate" evidence="10">
    <location>
        <position position="54"/>
    </location>
</feature>
<dbReference type="Proteomes" id="UP000538292">
    <property type="component" value="Unassembled WGS sequence"/>
</dbReference>
<evidence type="ECO:0000256" key="4">
    <source>
        <dbReference type="ARBA" id="ARBA00023012"/>
    </source>
</evidence>
<keyword evidence="2 9" id="KW-0963">Cytoplasm</keyword>
<dbReference type="Gene3D" id="1.10.10.10">
    <property type="entry name" value="Winged helix-like DNA-binding domain superfamily/Winged helix DNA-binding domain"/>
    <property type="match status" value="1"/>
</dbReference>
<dbReference type="AlphaFoldDB" id="A0A7W2ASI1"/>
<keyword evidence="6 9" id="KW-0238">DNA-binding</keyword>
<dbReference type="Gene3D" id="3.40.50.2300">
    <property type="match status" value="1"/>
</dbReference>
<dbReference type="PANTHER" id="PTHR45526">
    <property type="entry name" value="TRANSCRIPTIONAL REGULATORY PROTEIN DPIA"/>
    <property type="match status" value="1"/>
</dbReference>
<dbReference type="PIRSF" id="PIRSF006171">
    <property type="entry name" value="RR_citrat_malat"/>
    <property type="match status" value="1"/>
</dbReference>
<evidence type="ECO:0000259" key="11">
    <source>
        <dbReference type="PROSITE" id="PS50110"/>
    </source>
</evidence>
<dbReference type="SMART" id="SM00448">
    <property type="entry name" value="REC"/>
    <property type="match status" value="1"/>
</dbReference>
<proteinExistence type="predicted"/>
<dbReference type="GO" id="GO:0000156">
    <property type="term" value="F:phosphorelay response regulator activity"/>
    <property type="evidence" value="ECO:0007669"/>
    <property type="project" value="TreeGrafter"/>
</dbReference>
<evidence type="ECO:0000313" key="13">
    <source>
        <dbReference type="Proteomes" id="UP000538292"/>
    </source>
</evidence>
<dbReference type="Pfam" id="PF00072">
    <property type="entry name" value="Response_reg"/>
    <property type="match status" value="1"/>
</dbReference>
<organism evidence="12 13">
    <name type="scientific">Thermoactinomyces mirandus</name>
    <dbReference type="NCBI Taxonomy" id="2756294"/>
    <lineage>
        <taxon>Bacteria</taxon>
        <taxon>Bacillati</taxon>
        <taxon>Bacillota</taxon>
        <taxon>Bacilli</taxon>
        <taxon>Bacillales</taxon>
        <taxon>Thermoactinomycetaceae</taxon>
        <taxon>Thermoactinomyces</taxon>
    </lineage>
</organism>
<dbReference type="GO" id="GO:0005737">
    <property type="term" value="C:cytoplasm"/>
    <property type="evidence" value="ECO:0007669"/>
    <property type="project" value="UniProtKB-SubCell"/>
</dbReference>
<dbReference type="GO" id="GO:0003700">
    <property type="term" value="F:DNA-binding transcription factor activity"/>
    <property type="evidence" value="ECO:0007669"/>
    <property type="project" value="InterPro"/>
</dbReference>
<keyword evidence="4 9" id="KW-0902">Two-component regulatory system</keyword>
<dbReference type="EMBL" id="JACEOL010000030">
    <property type="protein sequence ID" value="MBA4602496.1"/>
    <property type="molecule type" value="Genomic_DNA"/>
</dbReference>
<dbReference type="GO" id="GO:0003677">
    <property type="term" value="F:DNA binding"/>
    <property type="evidence" value="ECO:0007669"/>
    <property type="project" value="UniProtKB-KW"/>
</dbReference>
<dbReference type="CDD" id="cd19925">
    <property type="entry name" value="REC_citrate_TCS"/>
    <property type="match status" value="1"/>
</dbReference>
<evidence type="ECO:0000313" key="12">
    <source>
        <dbReference type="EMBL" id="MBA4602496.1"/>
    </source>
</evidence>
<keyword evidence="5 9" id="KW-0805">Transcription regulation</keyword>
<dbReference type="InterPro" id="IPR051271">
    <property type="entry name" value="2C-system_Tx_regulators"/>
</dbReference>